<dbReference type="AlphaFoldDB" id="A0A9D2C150"/>
<feature type="transmembrane region" description="Helical" evidence="7">
    <location>
        <begin position="427"/>
        <end position="452"/>
    </location>
</feature>
<feature type="transmembrane region" description="Helical" evidence="7">
    <location>
        <begin position="72"/>
        <end position="96"/>
    </location>
</feature>
<feature type="transmembrane region" description="Helical" evidence="7">
    <location>
        <begin position="401"/>
        <end position="421"/>
    </location>
</feature>
<proteinExistence type="predicted"/>
<evidence type="ECO:0000256" key="1">
    <source>
        <dbReference type="ARBA" id="ARBA00004651"/>
    </source>
</evidence>
<evidence type="ECO:0000313" key="8">
    <source>
        <dbReference type="EMBL" id="HIY26964.1"/>
    </source>
</evidence>
<feature type="transmembrane region" description="Helical" evidence="7">
    <location>
        <begin position="181"/>
        <end position="203"/>
    </location>
</feature>
<dbReference type="PIRSF" id="PIRSF006603">
    <property type="entry name" value="DinF"/>
    <property type="match status" value="1"/>
</dbReference>
<dbReference type="PANTHER" id="PTHR43549">
    <property type="entry name" value="MULTIDRUG RESISTANCE PROTEIN YPNP-RELATED"/>
    <property type="match status" value="1"/>
</dbReference>
<protein>
    <submittedName>
        <fullName evidence="8">MATE family efflux transporter</fullName>
    </submittedName>
</protein>
<feature type="transmembrane region" description="Helical" evidence="7">
    <location>
        <begin position="328"/>
        <end position="350"/>
    </location>
</feature>
<dbReference type="CDD" id="cd13138">
    <property type="entry name" value="MATE_yoeA_like"/>
    <property type="match status" value="1"/>
</dbReference>
<dbReference type="InterPro" id="IPR048279">
    <property type="entry name" value="MdtK-like"/>
</dbReference>
<dbReference type="EMBL" id="DXDU01000117">
    <property type="protein sequence ID" value="HIY26964.1"/>
    <property type="molecule type" value="Genomic_DNA"/>
</dbReference>
<keyword evidence="3" id="KW-1003">Cell membrane</keyword>
<comment type="caution">
    <text evidence="8">The sequence shown here is derived from an EMBL/GenBank/DDBJ whole genome shotgun (WGS) entry which is preliminary data.</text>
</comment>
<evidence type="ECO:0000256" key="7">
    <source>
        <dbReference type="SAM" id="Phobius"/>
    </source>
</evidence>
<dbReference type="PANTHER" id="PTHR43549:SF3">
    <property type="entry name" value="MULTIDRUG RESISTANCE PROTEIN YPNP-RELATED"/>
    <property type="match status" value="1"/>
</dbReference>
<dbReference type="Pfam" id="PF01554">
    <property type="entry name" value="MatE"/>
    <property type="match status" value="2"/>
</dbReference>
<sequence>MKTVKLPFRAGLRRSSFEIDMTNGPLLGKIVKFAIPLALSGILQLLFNAADIIVVGQFVGPSALAAVGSTSALIQLITNLFIGLSIGVNVLVARYFGAGQRKDLSETVHTAILTSLISGVFLIFVGIALARPLLEMMGTPEDVIDQAVLYMSIYFGGMPVVMLYNFGAAILRAVGDTQRPLYFLFISGVVNVVLNLLFVIVLGMGVEGVAIPTVISQTISAVLVLLCLMRSEGPYQVHLKQLRITRHKLWMMTKIGVPAGIQGATFSISNVLIQSTVNSFGSVAMAGSTAGGNIEGFVWTGMDAFTQAALSFTGQNFGAKKYDRIHKVLMNCTLLTVVIGLVLGGGAYLAGDWLLRIYSNDPAVIDYGKGRMLMICAPYLTCGVMNVLVGAMRGLGSSITPMVCSIFGVCVLRVVWIYTIFELNPTWLMLFASYPITWIITTLIEIPCYLIIKKRAIARAQAANTGESISGHGPQEA</sequence>
<evidence type="ECO:0000256" key="2">
    <source>
        <dbReference type="ARBA" id="ARBA00022448"/>
    </source>
</evidence>
<evidence type="ECO:0000256" key="3">
    <source>
        <dbReference type="ARBA" id="ARBA00022475"/>
    </source>
</evidence>
<keyword evidence="5 7" id="KW-1133">Transmembrane helix</keyword>
<evidence type="ECO:0000256" key="5">
    <source>
        <dbReference type="ARBA" id="ARBA00022989"/>
    </source>
</evidence>
<dbReference type="GO" id="GO:0042910">
    <property type="term" value="F:xenobiotic transmembrane transporter activity"/>
    <property type="evidence" value="ECO:0007669"/>
    <property type="project" value="InterPro"/>
</dbReference>
<keyword evidence="4 7" id="KW-0812">Transmembrane</keyword>
<feature type="transmembrane region" description="Helical" evidence="7">
    <location>
        <begin position="370"/>
        <end position="389"/>
    </location>
</feature>
<dbReference type="InterPro" id="IPR052031">
    <property type="entry name" value="Membrane_Transporter-Flippase"/>
</dbReference>
<dbReference type="InterPro" id="IPR002528">
    <property type="entry name" value="MATE_fam"/>
</dbReference>
<organism evidence="8 9">
    <name type="scientific">Candidatus Acutalibacter pullistercoris</name>
    <dbReference type="NCBI Taxonomy" id="2838418"/>
    <lineage>
        <taxon>Bacteria</taxon>
        <taxon>Bacillati</taxon>
        <taxon>Bacillota</taxon>
        <taxon>Clostridia</taxon>
        <taxon>Eubacteriales</taxon>
        <taxon>Acutalibacteraceae</taxon>
        <taxon>Acutalibacter</taxon>
    </lineage>
</organism>
<keyword evidence="2" id="KW-0813">Transport</keyword>
<dbReference type="GO" id="GO:0005886">
    <property type="term" value="C:plasma membrane"/>
    <property type="evidence" value="ECO:0007669"/>
    <property type="project" value="UniProtKB-SubCell"/>
</dbReference>
<evidence type="ECO:0000313" key="9">
    <source>
        <dbReference type="Proteomes" id="UP000823915"/>
    </source>
</evidence>
<reference evidence="8" key="1">
    <citation type="journal article" date="2021" name="PeerJ">
        <title>Extensive microbial diversity within the chicken gut microbiome revealed by metagenomics and culture.</title>
        <authorList>
            <person name="Gilroy R."/>
            <person name="Ravi A."/>
            <person name="Getino M."/>
            <person name="Pursley I."/>
            <person name="Horton D.L."/>
            <person name="Alikhan N.F."/>
            <person name="Baker D."/>
            <person name="Gharbi K."/>
            <person name="Hall N."/>
            <person name="Watson M."/>
            <person name="Adriaenssens E.M."/>
            <person name="Foster-Nyarko E."/>
            <person name="Jarju S."/>
            <person name="Secka A."/>
            <person name="Antonio M."/>
            <person name="Oren A."/>
            <person name="Chaudhuri R.R."/>
            <person name="La Ragione R."/>
            <person name="Hildebrand F."/>
            <person name="Pallen M.J."/>
        </authorList>
    </citation>
    <scope>NUCLEOTIDE SEQUENCE</scope>
    <source>
        <strain evidence="8">1282</strain>
    </source>
</reference>
<dbReference type="NCBIfam" id="TIGR00797">
    <property type="entry name" value="matE"/>
    <property type="match status" value="1"/>
</dbReference>
<keyword evidence="6 7" id="KW-0472">Membrane</keyword>
<dbReference type="GO" id="GO:0015297">
    <property type="term" value="F:antiporter activity"/>
    <property type="evidence" value="ECO:0007669"/>
    <property type="project" value="InterPro"/>
</dbReference>
<feature type="transmembrane region" description="Helical" evidence="7">
    <location>
        <begin position="37"/>
        <end position="60"/>
    </location>
</feature>
<accession>A0A9D2C150</accession>
<name>A0A9D2C150_9FIRM</name>
<feature type="transmembrane region" description="Helical" evidence="7">
    <location>
        <begin position="108"/>
        <end position="129"/>
    </location>
</feature>
<dbReference type="Proteomes" id="UP000823915">
    <property type="component" value="Unassembled WGS sequence"/>
</dbReference>
<comment type="subcellular location">
    <subcellularLocation>
        <location evidence="1">Cell membrane</location>
        <topology evidence="1">Multi-pass membrane protein</topology>
    </subcellularLocation>
</comment>
<reference evidence="8" key="2">
    <citation type="submission" date="2021-04" db="EMBL/GenBank/DDBJ databases">
        <authorList>
            <person name="Gilroy R."/>
        </authorList>
    </citation>
    <scope>NUCLEOTIDE SEQUENCE</scope>
    <source>
        <strain evidence="8">1282</strain>
    </source>
</reference>
<evidence type="ECO:0000256" key="4">
    <source>
        <dbReference type="ARBA" id="ARBA00022692"/>
    </source>
</evidence>
<feature type="transmembrane region" description="Helical" evidence="7">
    <location>
        <begin position="209"/>
        <end position="229"/>
    </location>
</feature>
<evidence type="ECO:0000256" key="6">
    <source>
        <dbReference type="ARBA" id="ARBA00023136"/>
    </source>
</evidence>
<gene>
    <name evidence="8" type="ORF">H9838_07335</name>
</gene>
<feature type="transmembrane region" description="Helical" evidence="7">
    <location>
        <begin position="149"/>
        <end position="174"/>
    </location>
</feature>